<evidence type="ECO:0000313" key="10">
    <source>
        <dbReference type="Proteomes" id="UP001500236"/>
    </source>
</evidence>
<dbReference type="InterPro" id="IPR050226">
    <property type="entry name" value="NagZ_Beta-hexosaminidase"/>
</dbReference>
<dbReference type="Gene3D" id="3.20.20.300">
    <property type="entry name" value="Glycoside hydrolase, family 3, N-terminal domain"/>
    <property type="match status" value="1"/>
</dbReference>
<reference evidence="10" key="1">
    <citation type="journal article" date="2019" name="Int. J. Syst. Evol. Microbiol.">
        <title>The Global Catalogue of Microorganisms (GCM) 10K type strain sequencing project: providing services to taxonomists for standard genome sequencing and annotation.</title>
        <authorList>
            <consortium name="The Broad Institute Genomics Platform"/>
            <consortium name="The Broad Institute Genome Sequencing Center for Infectious Disease"/>
            <person name="Wu L."/>
            <person name="Ma J."/>
        </authorList>
    </citation>
    <scope>NUCLEOTIDE SEQUENCE [LARGE SCALE GENOMIC DNA]</scope>
    <source>
        <strain evidence="10">JCM 14309</strain>
    </source>
</reference>
<dbReference type="PANTHER" id="PTHR30480">
    <property type="entry name" value="BETA-HEXOSAMINIDASE-RELATED"/>
    <property type="match status" value="1"/>
</dbReference>
<feature type="signal peptide" evidence="7">
    <location>
        <begin position="1"/>
        <end position="25"/>
    </location>
</feature>
<dbReference type="InterPro" id="IPR017853">
    <property type="entry name" value="GH"/>
</dbReference>
<feature type="region of interest" description="Disordered" evidence="6">
    <location>
        <begin position="477"/>
        <end position="501"/>
    </location>
</feature>
<comment type="caution">
    <text evidence="9">The sequence shown here is derived from an EMBL/GenBank/DDBJ whole genome shotgun (WGS) entry which is preliminary data.</text>
</comment>
<comment type="catalytic activity">
    <reaction evidence="1">
        <text>Hydrolysis of terminal non-reducing N-acetyl-D-hexosamine residues in N-acetyl-beta-D-hexosaminides.</text>
        <dbReference type="EC" id="3.2.1.52"/>
    </reaction>
</comment>
<keyword evidence="7" id="KW-0732">Signal</keyword>
<evidence type="ECO:0000256" key="6">
    <source>
        <dbReference type="SAM" id="MobiDB-lite"/>
    </source>
</evidence>
<feature type="chain" id="PRO_5045827559" description="beta-N-acetylhexosaminidase" evidence="7">
    <location>
        <begin position="26"/>
        <end position="637"/>
    </location>
</feature>
<gene>
    <name evidence="9" type="ORF">GCM10010529_13040</name>
</gene>
<keyword evidence="10" id="KW-1185">Reference proteome</keyword>
<comment type="similarity">
    <text evidence="2">Belongs to the glycosyl hydrolase 3 family.</text>
</comment>
<evidence type="ECO:0000256" key="3">
    <source>
        <dbReference type="ARBA" id="ARBA00012663"/>
    </source>
</evidence>
<protein>
    <recommendedName>
        <fullName evidence="3">beta-N-acetylhexosaminidase</fullName>
        <ecNumber evidence="3">3.2.1.52</ecNumber>
    </recommendedName>
</protein>
<dbReference type="EMBL" id="BAAAVT010000007">
    <property type="protein sequence ID" value="GAA3060820.1"/>
    <property type="molecule type" value="Genomic_DNA"/>
</dbReference>
<evidence type="ECO:0000256" key="7">
    <source>
        <dbReference type="SAM" id="SignalP"/>
    </source>
</evidence>
<dbReference type="Proteomes" id="UP001500236">
    <property type="component" value="Unassembled WGS sequence"/>
</dbReference>
<accession>A0ABP6LTX7</accession>
<keyword evidence="4" id="KW-0378">Hydrolase</keyword>
<dbReference type="PANTHER" id="PTHR30480:SF13">
    <property type="entry name" value="BETA-HEXOSAMINIDASE"/>
    <property type="match status" value="1"/>
</dbReference>
<dbReference type="InterPro" id="IPR001764">
    <property type="entry name" value="Glyco_hydro_3_N"/>
</dbReference>
<dbReference type="SUPFAM" id="SSF51445">
    <property type="entry name" value="(Trans)glycosidases"/>
    <property type="match status" value="1"/>
</dbReference>
<dbReference type="InterPro" id="IPR036962">
    <property type="entry name" value="Glyco_hydro_3_N_sf"/>
</dbReference>
<evidence type="ECO:0000256" key="5">
    <source>
        <dbReference type="ARBA" id="ARBA00023295"/>
    </source>
</evidence>
<sequence length="637" mass="64693">MTSALRRLAPLLMVPALLLSSCASGDDGGAGDDADGTGGGASGDGQNQDQQERDQQEQDEQERREAFAAREAALAGPGDQHRDAAAAAVAELSIDEQAGQVLVGEYGGTDASGMAGLIEELHLAGAIVMGDNVPRGEDGADLDALAGELDTLHQAAVSRDWPAVVAVDQEGGLVTRVGHPLTEWPAPMAYGAARLGALDGQHSDEAPEEAPDEAAEEAAVAGHDALAALGHRAMGEDLAELGFTMDFAPNADVTLGAEDVAIGSRSFGADPQLVADLALAGLRGLAEGGLAGSAKHFPGHGGVTEDSHLTLPVQPAELSELEDHDWAPFQQVIEAGAPMIMMGHLDVPALEAGVPSSLSPAAYERLREMGHDGVIVTDALNMAAVVDQAGPAEAPVRALETGADLLLMPSDVRTAHAAIVDAVESGRLEEDRLTEAAERVVALMLWQQDLAAGELDAGPGVALPEVLQGLEEEVEQDGGGYADLPSITGEDAGEDAGEDTGDGAAEVAAAVARHAVTLVAGQCEADVLQGPVTVVGGQEQDRARLESALQAAGHQLGAGGTVIGLVAPGAPPSQGADVVVALDRPEPLRLHPAETQVALYGRGEESFTALVEVLAGAPAPGALPTPVGEHEVGHSVC</sequence>
<keyword evidence="5" id="KW-0326">Glycosidase</keyword>
<name>A0ABP6LTX7_9MICC</name>
<evidence type="ECO:0000256" key="4">
    <source>
        <dbReference type="ARBA" id="ARBA00022801"/>
    </source>
</evidence>
<proteinExistence type="inferred from homology"/>
<evidence type="ECO:0000256" key="1">
    <source>
        <dbReference type="ARBA" id="ARBA00001231"/>
    </source>
</evidence>
<dbReference type="Pfam" id="PF00933">
    <property type="entry name" value="Glyco_hydro_3"/>
    <property type="match status" value="1"/>
</dbReference>
<dbReference type="PROSITE" id="PS51257">
    <property type="entry name" value="PROKAR_LIPOPROTEIN"/>
    <property type="match status" value="1"/>
</dbReference>
<feature type="compositionally biased region" description="Acidic residues" evidence="6">
    <location>
        <begin position="491"/>
        <end position="501"/>
    </location>
</feature>
<evidence type="ECO:0000313" key="9">
    <source>
        <dbReference type="EMBL" id="GAA3060820.1"/>
    </source>
</evidence>
<feature type="domain" description="Glycoside hydrolase family 3 N-terminal" evidence="8">
    <location>
        <begin position="94"/>
        <end position="442"/>
    </location>
</feature>
<feature type="compositionally biased region" description="Basic and acidic residues" evidence="6">
    <location>
        <begin position="50"/>
        <end position="68"/>
    </location>
</feature>
<evidence type="ECO:0000259" key="8">
    <source>
        <dbReference type="Pfam" id="PF00933"/>
    </source>
</evidence>
<organism evidence="9 10">
    <name type="scientific">Nesterenkonia aethiopica</name>
    <dbReference type="NCBI Taxonomy" id="269144"/>
    <lineage>
        <taxon>Bacteria</taxon>
        <taxon>Bacillati</taxon>
        <taxon>Actinomycetota</taxon>
        <taxon>Actinomycetes</taxon>
        <taxon>Micrococcales</taxon>
        <taxon>Micrococcaceae</taxon>
        <taxon>Nesterenkonia</taxon>
    </lineage>
</organism>
<feature type="region of interest" description="Disordered" evidence="6">
    <location>
        <begin position="23"/>
        <end position="82"/>
    </location>
</feature>
<dbReference type="EC" id="3.2.1.52" evidence="3"/>
<evidence type="ECO:0000256" key="2">
    <source>
        <dbReference type="ARBA" id="ARBA00005336"/>
    </source>
</evidence>